<dbReference type="STRING" id="673521.SAMN05660991_01658"/>
<dbReference type="GO" id="GO:0003700">
    <property type="term" value="F:DNA-binding transcription factor activity"/>
    <property type="evidence" value="ECO:0007669"/>
    <property type="project" value="TreeGrafter"/>
</dbReference>
<dbReference type="Proteomes" id="UP000198960">
    <property type="component" value="Unassembled WGS sequence"/>
</dbReference>
<proteinExistence type="predicted"/>
<keyword evidence="1 2" id="KW-0238">DNA-binding</keyword>
<dbReference type="InterPro" id="IPR036271">
    <property type="entry name" value="Tet_transcr_reg_TetR-rel_C_sf"/>
</dbReference>
<dbReference type="OrthoDB" id="3210235at2"/>
<accession>A0A1H8SFB8</accession>
<evidence type="ECO:0000313" key="4">
    <source>
        <dbReference type="EMBL" id="SEO77247.1"/>
    </source>
</evidence>
<gene>
    <name evidence="4" type="ORF">SAMN05660991_01658</name>
</gene>
<dbReference type="PROSITE" id="PS50977">
    <property type="entry name" value="HTH_TETR_2"/>
    <property type="match status" value="1"/>
</dbReference>
<feature type="DNA-binding region" description="H-T-H motif" evidence="2">
    <location>
        <begin position="33"/>
        <end position="52"/>
    </location>
</feature>
<name>A0A1H8SFB8_9ACTN</name>
<dbReference type="SUPFAM" id="SSF46689">
    <property type="entry name" value="Homeodomain-like"/>
    <property type="match status" value="1"/>
</dbReference>
<evidence type="ECO:0000256" key="2">
    <source>
        <dbReference type="PROSITE-ProRule" id="PRU00335"/>
    </source>
</evidence>
<keyword evidence="5" id="KW-1185">Reference proteome</keyword>
<dbReference type="Pfam" id="PF00440">
    <property type="entry name" value="TetR_N"/>
    <property type="match status" value="1"/>
</dbReference>
<dbReference type="PANTHER" id="PTHR30055:SF235">
    <property type="entry name" value="TRANSCRIPTIONAL REGULATORY PROTEIN"/>
    <property type="match status" value="1"/>
</dbReference>
<dbReference type="InterPro" id="IPR009057">
    <property type="entry name" value="Homeodomain-like_sf"/>
</dbReference>
<dbReference type="Gene3D" id="1.10.357.10">
    <property type="entry name" value="Tetracycline Repressor, domain 2"/>
    <property type="match status" value="1"/>
</dbReference>
<dbReference type="SUPFAM" id="SSF48498">
    <property type="entry name" value="Tetracyclin repressor-like, C-terminal domain"/>
    <property type="match status" value="1"/>
</dbReference>
<dbReference type="PRINTS" id="PR00455">
    <property type="entry name" value="HTHTETR"/>
</dbReference>
<dbReference type="PANTHER" id="PTHR30055">
    <property type="entry name" value="HTH-TYPE TRANSCRIPTIONAL REGULATOR RUTR"/>
    <property type="match status" value="1"/>
</dbReference>
<dbReference type="EMBL" id="FOEE01000004">
    <property type="protein sequence ID" value="SEO77247.1"/>
    <property type="molecule type" value="Genomic_DNA"/>
</dbReference>
<dbReference type="Pfam" id="PF17920">
    <property type="entry name" value="TetR_C_16"/>
    <property type="match status" value="1"/>
</dbReference>
<evidence type="ECO:0000259" key="3">
    <source>
        <dbReference type="PROSITE" id="PS50977"/>
    </source>
</evidence>
<feature type="domain" description="HTH tetR-type" evidence="3">
    <location>
        <begin position="10"/>
        <end position="70"/>
    </location>
</feature>
<reference evidence="5" key="1">
    <citation type="submission" date="2016-10" db="EMBL/GenBank/DDBJ databases">
        <authorList>
            <person name="Varghese N."/>
            <person name="Submissions S."/>
        </authorList>
    </citation>
    <scope>NUCLEOTIDE SEQUENCE [LARGE SCALE GENOMIC DNA]</scope>
    <source>
        <strain evidence="5">DSM 45413</strain>
    </source>
</reference>
<sequence>MSITSTAAGPTTREAIAASARTMFAERGFTATSVRAIAAAAGADPALVIRHFGSKEQLFLEVLGPTRAPGPELEGPLAELGRTLVAYVLDPARDAERRAYATMVQASDNEAVRATLRTAARTSFIDRLTARLPGADAAVRAELIGAQIGGLMQAWPTIEPLLGAVGRARAVDLYGASVQALVDGSH</sequence>
<evidence type="ECO:0000256" key="1">
    <source>
        <dbReference type="ARBA" id="ARBA00023125"/>
    </source>
</evidence>
<dbReference type="InterPro" id="IPR050109">
    <property type="entry name" value="HTH-type_TetR-like_transc_reg"/>
</dbReference>
<dbReference type="InterPro" id="IPR041678">
    <property type="entry name" value="TetR_C_16"/>
</dbReference>
<protein>
    <submittedName>
        <fullName evidence="4">Transcriptional regulator, TetR family</fullName>
    </submittedName>
</protein>
<organism evidence="4 5">
    <name type="scientific">Trujillonella endophytica</name>
    <dbReference type="NCBI Taxonomy" id="673521"/>
    <lineage>
        <taxon>Bacteria</taxon>
        <taxon>Bacillati</taxon>
        <taxon>Actinomycetota</taxon>
        <taxon>Actinomycetes</taxon>
        <taxon>Geodermatophilales</taxon>
        <taxon>Geodermatophilaceae</taxon>
        <taxon>Trujillonella</taxon>
    </lineage>
</organism>
<dbReference type="RefSeq" id="WP_091942011.1">
    <property type="nucleotide sequence ID" value="NZ_FOEE01000004.1"/>
</dbReference>
<dbReference type="AlphaFoldDB" id="A0A1H8SFB8"/>
<evidence type="ECO:0000313" key="5">
    <source>
        <dbReference type="Proteomes" id="UP000198960"/>
    </source>
</evidence>
<dbReference type="GO" id="GO:0000976">
    <property type="term" value="F:transcription cis-regulatory region binding"/>
    <property type="evidence" value="ECO:0007669"/>
    <property type="project" value="TreeGrafter"/>
</dbReference>
<dbReference type="InterPro" id="IPR001647">
    <property type="entry name" value="HTH_TetR"/>
</dbReference>